<dbReference type="EMBL" id="JBBMER010000001">
    <property type="protein sequence ID" value="MEQ2378556.1"/>
    <property type="molecule type" value="Genomic_DNA"/>
</dbReference>
<feature type="domain" description="FAD-dependent protein C-terminal" evidence="1">
    <location>
        <begin position="307"/>
        <end position="501"/>
    </location>
</feature>
<dbReference type="SUPFAM" id="SSF51905">
    <property type="entry name" value="FAD/NAD(P)-binding domain"/>
    <property type="match status" value="1"/>
</dbReference>
<accession>A0ABV1BS23</accession>
<dbReference type="Proteomes" id="UP001442364">
    <property type="component" value="Unassembled WGS sequence"/>
</dbReference>
<dbReference type="PANTHER" id="PTHR42842:SF3">
    <property type="entry name" value="FAD_NAD(P)-BINDING OXIDOREDUCTASE FAMILY PROTEIN"/>
    <property type="match status" value="1"/>
</dbReference>
<dbReference type="RefSeq" id="WP_090140020.1">
    <property type="nucleotide sequence ID" value="NZ_JBBMER010000001.1"/>
</dbReference>
<proteinExistence type="predicted"/>
<evidence type="ECO:0000313" key="3">
    <source>
        <dbReference type="Proteomes" id="UP001442364"/>
    </source>
</evidence>
<evidence type="ECO:0000313" key="2">
    <source>
        <dbReference type="EMBL" id="MEQ2378556.1"/>
    </source>
</evidence>
<dbReference type="InterPro" id="IPR036188">
    <property type="entry name" value="FAD/NAD-bd_sf"/>
</dbReference>
<name>A0ABV1BS23_9FIRM</name>
<organism evidence="2 3">
    <name type="scientific">[Lactobacillus] rogosae</name>
    <dbReference type="NCBI Taxonomy" id="706562"/>
    <lineage>
        <taxon>Bacteria</taxon>
        <taxon>Bacillati</taxon>
        <taxon>Bacillota</taxon>
        <taxon>Clostridia</taxon>
        <taxon>Lachnospirales</taxon>
        <taxon>Lachnospiraceae</taxon>
        <taxon>Lachnospira</taxon>
    </lineage>
</organism>
<comment type="caution">
    <text evidence="2">The sequence shown here is derived from an EMBL/GenBank/DDBJ whole genome shotgun (WGS) entry which is preliminary data.</text>
</comment>
<dbReference type="Pfam" id="PF21688">
    <property type="entry name" value="FAD-depend_C"/>
    <property type="match status" value="1"/>
</dbReference>
<dbReference type="Gene3D" id="3.50.50.60">
    <property type="entry name" value="FAD/NAD(P)-binding domain"/>
    <property type="match status" value="2"/>
</dbReference>
<dbReference type="PIRSF" id="PIRSF038984">
    <property type="entry name" value="FAD_binding_protein"/>
    <property type="match status" value="1"/>
</dbReference>
<keyword evidence="3" id="KW-1185">Reference proteome</keyword>
<evidence type="ECO:0000259" key="1">
    <source>
        <dbReference type="Pfam" id="PF21688"/>
    </source>
</evidence>
<dbReference type="InterPro" id="IPR028348">
    <property type="entry name" value="FAD-binding_protein"/>
</dbReference>
<dbReference type="Gene3D" id="3.30.70.2700">
    <property type="match status" value="1"/>
</dbReference>
<gene>
    <name evidence="2" type="ORF">WMO14_01470</name>
</gene>
<reference evidence="2 3" key="1">
    <citation type="submission" date="2024-03" db="EMBL/GenBank/DDBJ databases">
        <title>Human intestinal bacterial collection.</title>
        <authorList>
            <person name="Pauvert C."/>
            <person name="Hitch T.C.A."/>
            <person name="Clavel T."/>
        </authorList>
    </citation>
    <scope>NUCLEOTIDE SEQUENCE [LARGE SCALE GENOMIC DNA]</scope>
    <source>
        <strain evidence="2 3">CLA-AA-H255</strain>
    </source>
</reference>
<dbReference type="InterPro" id="IPR049516">
    <property type="entry name" value="FAD-depend_C"/>
</dbReference>
<dbReference type="PANTHER" id="PTHR42842">
    <property type="entry name" value="FAD/NAD(P)-BINDING OXIDOREDUCTASE"/>
    <property type="match status" value="1"/>
</dbReference>
<sequence length="558" mass="62012">MKQEKVIRINNIKLKPDHTEAELLKAVKKALRLKNNCDIKSDIIKRSIDARHKPDIMYVYSVDVKKLVINNKDTDLKAFAKKTANNNITYNEKVIYEFPYGRINNYEGAGIKEEDRPVIIGFGPAGMFAALKLSEAGLMPVVYERGDSIEERHRKVDEFWNTGKLDTQSNVQFGEGGAGTFSDGKLNTVIKDPTGRIRNVLEMFVRFGASSEILYSNKPHIGTDVLMNVVYNIRKYCESLGAQINFNHRIDDINISDKKVSSIKVYDIKNDIYFERQCRQVCLSIGHSARDTFKMLDSKDIMMEPKSFAVGLRIMHPQEFINENAYGKCEYKLPTADYKVTYKSVSTGKERGVYSFCMCPGGYVVNASSEENMLAVNGMSYSGRDSANANSAMIVTVTPDDFGNGVLDGVEFQRKLERAAYKEGVGKIPVQLFADFKENVTSTGLGRVTPCIKGQYKLSNIRNVLPEYISEALCEGVTGCSRYIKGFDMDDAVFAGVESRTSSPVRITRNDELMSVGCAGLYPCGEGAGYAGGITSAAVDGIKIAEKIAANIDFFKEV</sequence>
<protein>
    <submittedName>
        <fullName evidence="2">FAD-dependent protein</fullName>
    </submittedName>
</protein>